<dbReference type="InterPro" id="IPR020846">
    <property type="entry name" value="MFS_dom"/>
</dbReference>
<keyword evidence="5" id="KW-0325">Glycoprotein</keyword>
<feature type="transmembrane region" description="Helical" evidence="6">
    <location>
        <begin position="258"/>
        <end position="279"/>
    </location>
</feature>
<dbReference type="GeneID" id="113513913"/>
<evidence type="ECO:0000313" key="8">
    <source>
        <dbReference type="Proteomes" id="UP001652740"/>
    </source>
</evidence>
<feature type="transmembrane region" description="Helical" evidence="6">
    <location>
        <begin position="145"/>
        <end position="162"/>
    </location>
</feature>
<reference evidence="9" key="1">
    <citation type="submission" date="2025-08" db="UniProtKB">
        <authorList>
            <consortium name="RefSeq"/>
        </authorList>
    </citation>
    <scope>IDENTIFICATION</scope>
    <source>
        <tissue evidence="9">Whole larvae</tissue>
    </source>
</reference>
<feature type="transmembrane region" description="Helical" evidence="6">
    <location>
        <begin position="326"/>
        <end position="347"/>
    </location>
</feature>
<name>A0ABM3MP46_GALME</name>
<evidence type="ECO:0000259" key="7">
    <source>
        <dbReference type="PROSITE" id="PS50850"/>
    </source>
</evidence>
<accession>A0ABM3MP46</accession>
<feature type="transmembrane region" description="Helical" evidence="6">
    <location>
        <begin position="398"/>
        <end position="419"/>
    </location>
</feature>
<feature type="transmembrane region" description="Helical" evidence="6">
    <location>
        <begin position="359"/>
        <end position="377"/>
    </location>
</feature>
<feature type="transmembrane region" description="Helical" evidence="6">
    <location>
        <begin position="86"/>
        <end position="104"/>
    </location>
</feature>
<evidence type="ECO:0000313" key="9">
    <source>
        <dbReference type="RefSeq" id="XP_052753111.1"/>
    </source>
</evidence>
<feature type="domain" description="Major facilitator superfamily (MFS) profile" evidence="7">
    <location>
        <begin position="20"/>
        <end position="451"/>
    </location>
</feature>
<dbReference type="InterPro" id="IPR003663">
    <property type="entry name" value="Sugar/inositol_transpt"/>
</dbReference>
<comment type="subcellular location">
    <subcellularLocation>
        <location evidence="1">Membrane</location>
        <topology evidence="1">Multi-pass membrane protein</topology>
    </subcellularLocation>
</comment>
<evidence type="ECO:0000256" key="5">
    <source>
        <dbReference type="ARBA" id="ARBA00023180"/>
    </source>
</evidence>
<dbReference type="Pfam" id="PF00083">
    <property type="entry name" value="Sugar_tr"/>
    <property type="match status" value="1"/>
</dbReference>
<evidence type="ECO:0000256" key="1">
    <source>
        <dbReference type="ARBA" id="ARBA00004141"/>
    </source>
</evidence>
<dbReference type="PROSITE" id="PS50850">
    <property type="entry name" value="MFS"/>
    <property type="match status" value="1"/>
</dbReference>
<dbReference type="PRINTS" id="PR00171">
    <property type="entry name" value="SUGRTRNSPORT"/>
</dbReference>
<feature type="transmembrane region" description="Helical" evidence="6">
    <location>
        <begin position="110"/>
        <end position="133"/>
    </location>
</feature>
<dbReference type="RefSeq" id="XP_052753111.1">
    <property type="nucleotide sequence ID" value="XM_052897151.1"/>
</dbReference>
<feature type="transmembrane region" description="Helical" evidence="6">
    <location>
        <begin position="168"/>
        <end position="189"/>
    </location>
</feature>
<dbReference type="InterPro" id="IPR005828">
    <property type="entry name" value="MFS_sugar_transport-like"/>
</dbReference>
<evidence type="ECO:0000256" key="4">
    <source>
        <dbReference type="ARBA" id="ARBA00023136"/>
    </source>
</evidence>
<keyword evidence="4 6" id="KW-0472">Membrane</keyword>
<protein>
    <submittedName>
        <fullName evidence="9">Facilitated trehalose transporter Tret1-like</fullName>
    </submittedName>
</protein>
<sequence length="486" mass="54517">MCNILNCVSPFWKQMWMASTVLIVNVGLGLVLGYMSILIAALSVPDSPIKIDPSSMSWLTASFAPAILLGHLIASYIMGSIGRKPVYILSHLPSFASLLLTYFAKNYISLLIGRILIGITVGGIQAISIIAIAECVHPKYRCMILNLKTVFFTSGTTIVHALGGHFHWRIAAIMILTPFIVSFVMAFMWPESPAWFASKKRFEDCEDAFFWIRGRSNSSKCEIKELIKAQRERLLNDKRTVNRIHLTELRRQISKRDFLKPLLICICAVAVMEMSGRHTFPTYALQFIAEIMGSQSNNYYVLCLDLIIIVSAICSSILVRIVNIRTLLFSTGSAALITLFVTCIYLALASNGIISNDRAWIVILLFVIYLFLVNLGCSPIPMSLAGEMFPLEHRVTSHCILGTFICGTLMVCLKVFPYLLIQVKIYGTLAISGILTAIGLAVLYFILPETRNKTLQEIEDIFYKKNENEHEFEDDVNRKIVNEEVD</sequence>
<dbReference type="InterPro" id="IPR036259">
    <property type="entry name" value="MFS_trans_sf"/>
</dbReference>
<evidence type="ECO:0000256" key="6">
    <source>
        <dbReference type="SAM" id="Phobius"/>
    </source>
</evidence>
<evidence type="ECO:0000256" key="2">
    <source>
        <dbReference type="ARBA" id="ARBA00022692"/>
    </source>
</evidence>
<evidence type="ECO:0000256" key="3">
    <source>
        <dbReference type="ARBA" id="ARBA00022989"/>
    </source>
</evidence>
<dbReference type="InterPro" id="IPR050549">
    <property type="entry name" value="MFS_Trehalose_Transporter"/>
</dbReference>
<dbReference type="Gene3D" id="1.20.1250.20">
    <property type="entry name" value="MFS general substrate transporter like domains"/>
    <property type="match status" value="1"/>
</dbReference>
<feature type="transmembrane region" description="Helical" evidence="6">
    <location>
        <begin position="56"/>
        <end position="74"/>
    </location>
</feature>
<keyword evidence="3 6" id="KW-1133">Transmembrane helix</keyword>
<proteinExistence type="predicted"/>
<gene>
    <name evidence="9" type="primary">LOC113513913</name>
</gene>
<feature type="transmembrane region" description="Helical" evidence="6">
    <location>
        <begin position="299"/>
        <end position="319"/>
    </location>
</feature>
<dbReference type="PANTHER" id="PTHR48021">
    <property type="match status" value="1"/>
</dbReference>
<dbReference type="Proteomes" id="UP001652740">
    <property type="component" value="Unplaced"/>
</dbReference>
<dbReference type="PANTHER" id="PTHR48021:SF68">
    <property type="entry name" value="MAJOR FACILITATOR SUPERFAMILY (MFS) PROFILE DOMAIN-CONTAINING PROTEIN"/>
    <property type="match status" value="1"/>
</dbReference>
<organism evidence="8 9">
    <name type="scientific">Galleria mellonella</name>
    <name type="common">Greater wax moth</name>
    <dbReference type="NCBI Taxonomy" id="7137"/>
    <lineage>
        <taxon>Eukaryota</taxon>
        <taxon>Metazoa</taxon>
        <taxon>Ecdysozoa</taxon>
        <taxon>Arthropoda</taxon>
        <taxon>Hexapoda</taxon>
        <taxon>Insecta</taxon>
        <taxon>Pterygota</taxon>
        <taxon>Neoptera</taxon>
        <taxon>Endopterygota</taxon>
        <taxon>Lepidoptera</taxon>
        <taxon>Glossata</taxon>
        <taxon>Ditrysia</taxon>
        <taxon>Pyraloidea</taxon>
        <taxon>Pyralidae</taxon>
        <taxon>Galleriinae</taxon>
        <taxon>Galleria</taxon>
    </lineage>
</organism>
<feature type="transmembrane region" description="Helical" evidence="6">
    <location>
        <begin position="425"/>
        <end position="447"/>
    </location>
</feature>
<feature type="transmembrane region" description="Helical" evidence="6">
    <location>
        <begin position="21"/>
        <end position="44"/>
    </location>
</feature>
<dbReference type="SUPFAM" id="SSF103473">
    <property type="entry name" value="MFS general substrate transporter"/>
    <property type="match status" value="1"/>
</dbReference>
<keyword evidence="2 6" id="KW-0812">Transmembrane</keyword>
<keyword evidence="8" id="KW-1185">Reference proteome</keyword>